<evidence type="ECO:0000313" key="4">
    <source>
        <dbReference type="EMBL" id="QPK82585.1"/>
    </source>
</evidence>
<dbReference type="AlphaFoldDB" id="A0A7T0KLT4"/>
<keyword evidence="3" id="KW-0732">Signal</keyword>
<protein>
    <recommendedName>
        <fullName evidence="6">Or membrane protein</fullName>
    </recommendedName>
</protein>
<evidence type="ECO:0000313" key="5">
    <source>
        <dbReference type="Proteomes" id="UP000594586"/>
    </source>
</evidence>
<keyword evidence="2" id="KW-0472">Membrane</keyword>
<feature type="region of interest" description="Disordered" evidence="1">
    <location>
        <begin position="31"/>
        <end position="63"/>
    </location>
</feature>
<sequence>MRNFRKAALAGATAAAIAFGTTAVATAQTETATPAATTTATPIKEVERPDTKATGGSSTKLGHDLEAWTVDEDGNVVANGADGRALFGSSDNAQGVPSFESQPAWAKAFFGVSIFAAVSALIGLVVGPAYNFVVFGPF</sequence>
<evidence type="ECO:0008006" key="6">
    <source>
        <dbReference type="Google" id="ProtNLM"/>
    </source>
</evidence>
<dbReference type="RefSeq" id="WP_165002543.1">
    <property type="nucleotide sequence ID" value="NZ_CP064955.1"/>
</dbReference>
<feature type="transmembrane region" description="Helical" evidence="2">
    <location>
        <begin position="108"/>
        <end position="133"/>
    </location>
</feature>
<feature type="signal peptide" evidence="3">
    <location>
        <begin position="1"/>
        <end position="27"/>
    </location>
</feature>
<accession>A0A7T0KLT4</accession>
<proteinExistence type="predicted"/>
<organism evidence="4 5">
    <name type="scientific">Corynebacterium qintianiae</name>
    <dbReference type="NCBI Taxonomy" id="2709392"/>
    <lineage>
        <taxon>Bacteria</taxon>
        <taxon>Bacillati</taxon>
        <taxon>Actinomycetota</taxon>
        <taxon>Actinomycetes</taxon>
        <taxon>Mycobacteriales</taxon>
        <taxon>Corynebacteriaceae</taxon>
        <taxon>Corynebacterium</taxon>
    </lineage>
</organism>
<evidence type="ECO:0000256" key="3">
    <source>
        <dbReference type="SAM" id="SignalP"/>
    </source>
</evidence>
<name>A0A7T0KLT4_9CORY</name>
<keyword evidence="5" id="KW-1185">Reference proteome</keyword>
<keyword evidence="2" id="KW-1133">Transmembrane helix</keyword>
<dbReference type="KEGG" id="cqn:G7Y29_06765"/>
<evidence type="ECO:0000256" key="2">
    <source>
        <dbReference type="SAM" id="Phobius"/>
    </source>
</evidence>
<dbReference type="Proteomes" id="UP000594586">
    <property type="component" value="Chromosome"/>
</dbReference>
<dbReference type="EMBL" id="CP064955">
    <property type="protein sequence ID" value="QPK82585.1"/>
    <property type="molecule type" value="Genomic_DNA"/>
</dbReference>
<evidence type="ECO:0000256" key="1">
    <source>
        <dbReference type="SAM" id="MobiDB-lite"/>
    </source>
</evidence>
<feature type="compositionally biased region" description="Low complexity" evidence="1">
    <location>
        <begin position="31"/>
        <end position="41"/>
    </location>
</feature>
<reference evidence="4 5" key="1">
    <citation type="submission" date="2020-11" db="EMBL/GenBank/DDBJ databases">
        <title>Corynebacterium sp. MC1420.</title>
        <authorList>
            <person name="Zhou J."/>
        </authorList>
    </citation>
    <scope>NUCLEOTIDE SEQUENCE [LARGE SCALE GENOMIC DNA]</scope>
    <source>
        <strain evidence="4 5">MC1420</strain>
    </source>
</reference>
<feature type="chain" id="PRO_5033020638" description="Or membrane protein" evidence="3">
    <location>
        <begin position="28"/>
        <end position="138"/>
    </location>
</feature>
<gene>
    <name evidence="4" type="ORF">G7Y29_06765</name>
</gene>
<keyword evidence="2" id="KW-0812">Transmembrane</keyword>